<feature type="coiled-coil region" evidence="1">
    <location>
        <begin position="42"/>
        <end position="76"/>
    </location>
</feature>
<keyword evidence="1" id="KW-0175">Coiled coil</keyword>
<evidence type="ECO:0000256" key="1">
    <source>
        <dbReference type="SAM" id="Coils"/>
    </source>
</evidence>
<dbReference type="Proteomes" id="UP001163719">
    <property type="component" value="Unassembled WGS sequence"/>
</dbReference>
<evidence type="ECO:0000313" key="2">
    <source>
        <dbReference type="EMBL" id="MCW3162735.1"/>
    </source>
</evidence>
<proteinExistence type="predicted"/>
<gene>
    <name evidence="2" type="ORF">OH806_15790</name>
</gene>
<sequence>MQGIEPKLHSTLIERIKYYRGLLNEAKADSDDQFNDIAITNISELSKLYEDYLQDKKKLERSIKKYRDYHAELRKLLTLKLRELRRKRKK</sequence>
<dbReference type="EMBL" id="JAPDHV010000010">
    <property type="protein sequence ID" value="MCW3162735.1"/>
    <property type="molecule type" value="Genomic_DNA"/>
</dbReference>
<name>A0ABT3HSI2_9FLAO</name>
<accession>A0ABT3HSI2</accession>
<dbReference type="RefSeq" id="WP_264744650.1">
    <property type="nucleotide sequence ID" value="NZ_JAPDHV010000010.1"/>
</dbReference>
<evidence type="ECO:0000313" key="3">
    <source>
        <dbReference type="Proteomes" id="UP001163719"/>
    </source>
</evidence>
<protein>
    <submittedName>
        <fullName evidence="2">Uncharacterized protein</fullName>
    </submittedName>
</protein>
<comment type="caution">
    <text evidence="2">The sequence shown here is derived from an EMBL/GenBank/DDBJ whole genome shotgun (WGS) entry which is preliminary data.</text>
</comment>
<keyword evidence="3" id="KW-1185">Reference proteome</keyword>
<reference evidence="2" key="1">
    <citation type="submission" date="2022-10" db="EMBL/GenBank/DDBJ databases">
        <title>Chryseobacterium babae sp. nov. isolated from the gut of the beetle Oryctes rhinoceros, and Chryseobacterium kimseyorum sp. nov., isolated from a stick insect rearing cage.</title>
        <authorList>
            <person name="Shelomi M."/>
            <person name="Han C.-J."/>
            <person name="Chen W.-M."/>
            <person name="Chen H.-K."/>
            <person name="Liaw S.-J."/>
            <person name="Muhle E."/>
            <person name="Clermont D."/>
        </authorList>
    </citation>
    <scope>NUCLEOTIDE SEQUENCE</scope>
    <source>
        <strain evidence="2">WLa1L2M3</strain>
    </source>
</reference>
<organism evidence="2 3">
    <name type="scientific">Chryseobacterium oryctis</name>
    <dbReference type="NCBI Taxonomy" id="2952618"/>
    <lineage>
        <taxon>Bacteria</taxon>
        <taxon>Pseudomonadati</taxon>
        <taxon>Bacteroidota</taxon>
        <taxon>Flavobacteriia</taxon>
        <taxon>Flavobacteriales</taxon>
        <taxon>Weeksellaceae</taxon>
        <taxon>Chryseobacterium group</taxon>
        <taxon>Chryseobacterium</taxon>
    </lineage>
</organism>